<evidence type="ECO:0000256" key="1">
    <source>
        <dbReference type="ARBA" id="ARBA00022679"/>
    </source>
</evidence>
<keyword evidence="1 4" id="KW-0808">Transferase</keyword>
<evidence type="ECO:0000256" key="2">
    <source>
        <dbReference type="ARBA" id="ARBA00023315"/>
    </source>
</evidence>
<name>A0A2S5GCG7_9BACL</name>
<keyword evidence="2" id="KW-0012">Acyltransferase</keyword>
<dbReference type="Pfam" id="PF00583">
    <property type="entry name" value="Acetyltransf_1"/>
    <property type="match status" value="1"/>
</dbReference>
<dbReference type="AlphaFoldDB" id="A0A2S5GCG7"/>
<keyword evidence="5" id="KW-1185">Reference proteome</keyword>
<dbReference type="PANTHER" id="PTHR43072">
    <property type="entry name" value="N-ACETYLTRANSFERASE"/>
    <property type="match status" value="1"/>
</dbReference>
<dbReference type="OrthoDB" id="9798006at2"/>
<gene>
    <name evidence="4" type="ORF">C4B60_07815</name>
</gene>
<evidence type="ECO:0000313" key="4">
    <source>
        <dbReference type="EMBL" id="PPA70696.1"/>
    </source>
</evidence>
<dbReference type="Gene3D" id="3.40.630.30">
    <property type="match status" value="1"/>
</dbReference>
<proteinExistence type="predicted"/>
<dbReference type="CDD" id="cd04301">
    <property type="entry name" value="NAT_SF"/>
    <property type="match status" value="1"/>
</dbReference>
<feature type="domain" description="N-acetyltransferase" evidence="3">
    <location>
        <begin position="2"/>
        <end position="165"/>
    </location>
</feature>
<dbReference type="GO" id="GO:0016747">
    <property type="term" value="F:acyltransferase activity, transferring groups other than amino-acyl groups"/>
    <property type="evidence" value="ECO:0007669"/>
    <property type="project" value="InterPro"/>
</dbReference>
<protein>
    <submittedName>
        <fullName evidence="4">GNAT family N-acetyltransferase</fullName>
    </submittedName>
</protein>
<accession>A0A2S5GCG7</accession>
<dbReference type="InterPro" id="IPR016181">
    <property type="entry name" value="Acyl_CoA_acyltransferase"/>
</dbReference>
<dbReference type="EMBL" id="PREZ01000003">
    <property type="protein sequence ID" value="PPA70696.1"/>
    <property type="molecule type" value="Genomic_DNA"/>
</dbReference>
<reference evidence="4 5" key="1">
    <citation type="submission" date="2018-02" db="EMBL/GenBank/DDBJ databases">
        <title>Jeotgalibacillus proteolyticum sp. nov. a protease producing bacterium isolated from ocean sediments of Laizhou Bay.</title>
        <authorList>
            <person name="Li Y."/>
        </authorList>
    </citation>
    <scope>NUCLEOTIDE SEQUENCE [LARGE SCALE GENOMIC DNA]</scope>
    <source>
        <strain evidence="4 5">22-7</strain>
    </source>
</reference>
<organism evidence="4 5">
    <name type="scientific">Jeotgalibacillus proteolyticus</name>
    <dbReference type="NCBI Taxonomy" id="2082395"/>
    <lineage>
        <taxon>Bacteria</taxon>
        <taxon>Bacillati</taxon>
        <taxon>Bacillota</taxon>
        <taxon>Bacilli</taxon>
        <taxon>Bacillales</taxon>
        <taxon>Caryophanaceae</taxon>
        <taxon>Jeotgalibacillus</taxon>
    </lineage>
</organism>
<dbReference type="PANTHER" id="PTHR43072:SF23">
    <property type="entry name" value="UPF0039 PROTEIN C11D3.02C"/>
    <property type="match status" value="1"/>
</dbReference>
<dbReference type="SUPFAM" id="SSF55729">
    <property type="entry name" value="Acyl-CoA N-acyltransferases (Nat)"/>
    <property type="match status" value="1"/>
</dbReference>
<dbReference type="Proteomes" id="UP000239047">
    <property type="component" value="Unassembled WGS sequence"/>
</dbReference>
<evidence type="ECO:0000313" key="5">
    <source>
        <dbReference type="Proteomes" id="UP000239047"/>
    </source>
</evidence>
<comment type="caution">
    <text evidence="4">The sequence shown here is derived from an EMBL/GenBank/DDBJ whole genome shotgun (WGS) entry which is preliminary data.</text>
</comment>
<evidence type="ECO:0000259" key="3">
    <source>
        <dbReference type="PROSITE" id="PS51186"/>
    </source>
</evidence>
<dbReference type="RefSeq" id="WP_104057446.1">
    <property type="nucleotide sequence ID" value="NZ_PREZ01000003.1"/>
</dbReference>
<sequence>MVNIRNAVSTDLPEMAKIYNQAIRETAATFDLREQTLEERQQWFDKYGENHPLIVAEINGEVAGYSSLSPFRDKEAYSRTTELSIYISPSFQGKGVGKSLMKEILSRAESLGHHVVIGGITGGNAVSVRLHEQFGFTFVGCFKEVGYKFDQWQDVHFYQLVLTNG</sequence>
<dbReference type="PROSITE" id="PS51186">
    <property type="entry name" value="GNAT"/>
    <property type="match status" value="1"/>
</dbReference>
<dbReference type="InterPro" id="IPR000182">
    <property type="entry name" value="GNAT_dom"/>
</dbReference>